<proteinExistence type="predicted"/>
<evidence type="ECO:0000313" key="2">
    <source>
        <dbReference type="EMBL" id="MBE9608621.1"/>
    </source>
</evidence>
<dbReference type="Proteomes" id="UP000604481">
    <property type="component" value="Unassembled WGS sequence"/>
</dbReference>
<feature type="region of interest" description="Disordered" evidence="1">
    <location>
        <begin position="282"/>
        <end position="316"/>
    </location>
</feature>
<protein>
    <submittedName>
        <fullName evidence="2">STAS domain-containing protein</fullName>
    </submittedName>
</protein>
<comment type="caution">
    <text evidence="2">The sequence shown here is derived from an EMBL/GenBank/DDBJ whole genome shotgun (WGS) entry which is preliminary data.</text>
</comment>
<feature type="region of interest" description="Disordered" evidence="1">
    <location>
        <begin position="1"/>
        <end position="42"/>
    </location>
</feature>
<evidence type="ECO:0000313" key="3">
    <source>
        <dbReference type="Proteomes" id="UP000604481"/>
    </source>
</evidence>
<evidence type="ECO:0000256" key="1">
    <source>
        <dbReference type="SAM" id="MobiDB-lite"/>
    </source>
</evidence>
<reference evidence="2 3" key="1">
    <citation type="submission" date="2020-10" db="EMBL/GenBank/DDBJ databases">
        <title>The genome sequence of Chitinilyticum litopenaei 4Y14.</title>
        <authorList>
            <person name="Liu Y."/>
        </authorList>
    </citation>
    <scope>NUCLEOTIDE SEQUENCE [LARGE SCALE GENOMIC DNA]</scope>
    <source>
        <strain evidence="2 3">4Y14</strain>
    </source>
</reference>
<sequence>MVFSFFRKKDQDDAKGPATSMRSGQTVMPDAGRTGPQGNAAQDKADTAAHFDHAAMAIEVGVGSEMLSPCEEQAVMLHANNQPDAAIAVLEPEIAQVKGKRRLETWLMLFELYQQTGRRQQFDALGLNYVVEFETSPPIWQNATPQAGTGSKGPGSNYFAFGEKLAADTISAEISRFSASFDKSPILRVDFAKVRQIDTLGAAELLVSWQQAQKRKLSLQVLGSKEMASLLSEKIEVGRPMPAEAPFWLLLIELYQALGLQEEFENLAVDYAITYEVSPPSWDSRHAPRTASQVAADEAKAKAEIQDAAPAGSDGELSLSGEITAKQCEALDTIRKHAEGRDHLSINLARVKRIDFESAGMLLNLFMGMPGKTVSLQQSNEMVYGLLRLMGITELVSVSRKKR</sequence>
<dbReference type="RefSeq" id="WP_194115154.1">
    <property type="nucleotide sequence ID" value="NZ_JADFUA010000002.1"/>
</dbReference>
<dbReference type="Gene3D" id="3.30.750.24">
    <property type="entry name" value="STAS domain"/>
    <property type="match status" value="1"/>
</dbReference>
<dbReference type="InterPro" id="IPR036513">
    <property type="entry name" value="STAS_dom_sf"/>
</dbReference>
<gene>
    <name evidence="2" type="ORF">INR99_04595</name>
</gene>
<dbReference type="EMBL" id="JADFUA010000002">
    <property type="protein sequence ID" value="MBE9608621.1"/>
    <property type="molecule type" value="Genomic_DNA"/>
</dbReference>
<dbReference type="SUPFAM" id="SSF52091">
    <property type="entry name" value="SpoIIaa-like"/>
    <property type="match status" value="1"/>
</dbReference>
<keyword evidence="3" id="KW-1185">Reference proteome</keyword>
<accession>A0A8J7K129</accession>
<dbReference type="AlphaFoldDB" id="A0A8J7K129"/>
<organism evidence="2 3">
    <name type="scientific">Chitinilyticum piscinae</name>
    <dbReference type="NCBI Taxonomy" id="2866724"/>
    <lineage>
        <taxon>Bacteria</taxon>
        <taxon>Pseudomonadati</taxon>
        <taxon>Pseudomonadota</taxon>
        <taxon>Betaproteobacteria</taxon>
        <taxon>Neisseriales</taxon>
        <taxon>Chitinibacteraceae</taxon>
        <taxon>Chitinilyticum</taxon>
    </lineage>
</organism>
<name>A0A8J7K129_9NEIS</name>